<dbReference type="Proteomes" id="UP000694392">
    <property type="component" value="Unplaced"/>
</dbReference>
<dbReference type="GO" id="GO:0001947">
    <property type="term" value="P:heart looping"/>
    <property type="evidence" value="ECO:0007669"/>
    <property type="project" value="Ensembl"/>
</dbReference>
<dbReference type="GO" id="GO:0021915">
    <property type="term" value="P:neural tube development"/>
    <property type="evidence" value="ECO:0007669"/>
    <property type="project" value="Ensembl"/>
</dbReference>
<dbReference type="GO" id="GO:0034451">
    <property type="term" value="C:centriolar satellite"/>
    <property type="evidence" value="ECO:0007669"/>
    <property type="project" value="Ensembl"/>
</dbReference>
<dbReference type="SUPFAM" id="SSF49562">
    <property type="entry name" value="C2 domain (Calcium/lipid-binding domain, CaLB)"/>
    <property type="match status" value="1"/>
</dbReference>
<feature type="region of interest" description="Disordered" evidence="1">
    <location>
        <begin position="673"/>
        <end position="694"/>
    </location>
</feature>
<dbReference type="GO" id="GO:0008589">
    <property type="term" value="P:regulation of smoothened signaling pathway"/>
    <property type="evidence" value="ECO:0007669"/>
    <property type="project" value="Ensembl"/>
</dbReference>
<keyword evidence="4" id="KW-1185">Reference proteome</keyword>
<accession>A0A8D0HFZ9</accession>
<sequence>RERPLHRGPPSLRGRETGVGVSDISPSTSLPPLVEGQLRCFLKLTVTKILWMIPKPPASYLIRVRWWGETSDGTLFHPRDTSQTEQKAVKTTTRYPIRCGPKQFASYLTDMGALILEVMTKSDHLPIGRIQINGLSQLSPSHPISGFFTIISPTSEKLGELQVSLVLEPLCETYDSSSSIPTTDVSLDTGTRGAAESGKVQFLAPSQLHGPPGVSIAGRESGGSSRATTPRGKDHLYFQENAENIKDSFFESQPHLILGQDETLPPKKLSFFPSSSSVETQATAAVGSHSNVRVLSLHNPATKDLLSGVSSKNLNSEITSAIEDPPQPASEYAGQEFDPHAGNRAIQLLLGSADLSPEHFWDGTGSPPESISLGSEVYDSELNDPCYDQSLLDNLFYAKSNSSLSDSLSDEEDVVSSKKGLSKLDSLGLSLSINSPGRSLPLPETSMECTEDAQAITLTVDRLALLGRVHLARVIIETLKIPPESNQTTPGKKGFTGKPPRPALAKKRTFFVEYHFPVGISKKGTGQVSVTTEVIRIASSKITGEGKMVKFQQRFVFPVHFGGMMIEHWWNSDLAFNIYVRKGTQKKPALVGSTALPLREVIQSELLAVSCELPVEEQQVKMQLGPLKVSLELAADNKDFTSARSTGVGQQATVYTIRSPGVKLQEADRYPVSAKSPRLLKQNNRESSKRSREPLPAAIEVPSIGVAQPSRSVPMSVSRNLMPQLAAPEEDALLLHVLLMVTPISLTSKHLERLKNNVLVIEAWNAMRSPGHDRLLGLVKLPLHQFYMSFKDPKISHLLLQAQYPVVAVDGYMPVLDVFTGNQNGSLKVILAMGSAEQTVALQRLKNEDGATPPFMQRPAHSLDPSSINHPMLEREGEGLMEHVFEVHVENIQGLTPLQSTVWGEADCYVQYHFPVQELDSRVLQGSELCESGIRLKPFRSVTTLCIPDPVFNDEHHHSLLVSADVPVQRLLLSAFSAHGLFGGGGIQFEVWCRYYYPNVRDQMVAKGTLPLSRLCAMVTMQHREEVGIQTFNLPLFPRTESSEELHPRSSGLLDVSVRYRRSLRTAEGVLAARAISISVQIHRAAGLQEAARAVAEKNPPIQYNAEVGVNAFVCAHVSFLPEGEKRRTQAVARSFCPAFDHHAEFPCNLVVQRSSGEACCLGELLQSAEFAFFIYHQNIKSATGTMKAQTSRDYLLGTFRVPTRELLIRRSGIKGWYPVTLPDDLLPSPCTNIMQTIVGGLEISVSFAHPGDRERVVEAAKLLGWNQDEDSTEEEEEEDDNREWQSSKSPASVTISTPRVWLPVHSILLAGQAHLNKNTHCYLRYRLYDLEAIWTSLRRPKLTEDERHATIIFKKSKQLDCRLTICKHPSAFTGVYPLFRHDAANLSGAAIRVHVALAPAPSKVPSRGPEGMEGDSDSERGDAEKVPGSGQQGYESRRHQPDSSSPEIPKEKPSEEMAAGDVENTFAVNIFVERAMHLSLKGSPLTEREVTVPSSYVSFVGASADTPIATAVVENTDSPVWDFQQQTRLSKELLLDPQQTLVFKVWHKAEAERVIGFASVDLSPLLSGFQLVCGWYNITDFSGQCQGQIKVAISPLENILHLKGERQARSRTKAPGSSIPAHSPFSFPMANNVPILSRANSSGTWTPRHEEHVQNIRRFHESLQQMEGNTHRTGKLDSLSHSSRTSLLAALRKNLSELDEIQRYFSQKLTMSFLDTGTSQRNVEQPSSRQDLTPRVVDPDGCHLLEKSNHLVSQVSTLIKSTSLHRDGNQNSGVRYELPAAPDLRDGAVGVETLGDQLGLALPSAHTDMPSSFSLGRSACGRGMLYEFLDRADAENDPLLSPDYIQAEEGKQASQSHSEEEYEEDVIEPRTLNEITTVTDKTSPWSSIVSETEHGPDEQATDLNADPHFVVAQSCGGESVQSSSLCSVQQDDHRSMPSSAKSSNSLYAEGDGGFEVGRSLGIADVTADAGLFQPTRLSKIHQADDEPLEKETDEQDAVSEIHNVEEDTGSVDHQEEDESESDGKGCRSVSPQTSGSRSEESPEESDKPGMASVVPDPVVVPNFFLPPQHLEASMRMLSVSSLSLTTAKKVSTRDSFTLFSLMVFPSNKSLSRVPLWQARVTLQDTITGQGEKPGGSCGICYFPSW</sequence>
<organism evidence="3 4">
    <name type="scientific">Sphenodon punctatus</name>
    <name type="common">Tuatara</name>
    <name type="synonym">Hatteria punctata</name>
    <dbReference type="NCBI Taxonomy" id="8508"/>
    <lineage>
        <taxon>Eukaryota</taxon>
        <taxon>Metazoa</taxon>
        <taxon>Chordata</taxon>
        <taxon>Craniata</taxon>
        <taxon>Vertebrata</taxon>
        <taxon>Euteleostomi</taxon>
        <taxon>Lepidosauria</taxon>
        <taxon>Sphenodontia</taxon>
        <taxon>Sphenodontidae</taxon>
        <taxon>Sphenodon</taxon>
    </lineage>
</organism>
<evidence type="ECO:0000313" key="4">
    <source>
        <dbReference type="Proteomes" id="UP000694392"/>
    </source>
</evidence>
<dbReference type="GO" id="GO:0042733">
    <property type="term" value="P:embryonic digit morphogenesis"/>
    <property type="evidence" value="ECO:0007669"/>
    <property type="project" value="Ensembl"/>
</dbReference>
<feature type="region of interest" description="Disordered" evidence="1">
    <location>
        <begin position="1402"/>
        <end position="1460"/>
    </location>
</feature>
<dbReference type="GO" id="GO:0016485">
    <property type="term" value="P:protein processing"/>
    <property type="evidence" value="ECO:0007669"/>
    <property type="project" value="Ensembl"/>
</dbReference>
<evidence type="ECO:0000259" key="2">
    <source>
        <dbReference type="PROSITE" id="PS50004"/>
    </source>
</evidence>
<dbReference type="PANTHER" id="PTHR21254:SF1">
    <property type="entry name" value="C2 DOMAIN-CONTAINING PROTEIN 3"/>
    <property type="match status" value="1"/>
</dbReference>
<dbReference type="CDD" id="cd08683">
    <property type="entry name" value="C2_C2cd3"/>
    <property type="match status" value="1"/>
</dbReference>
<dbReference type="GO" id="GO:0071539">
    <property type="term" value="P:protein localization to centrosome"/>
    <property type="evidence" value="ECO:0007669"/>
    <property type="project" value="Ensembl"/>
</dbReference>
<dbReference type="GO" id="GO:0036064">
    <property type="term" value="C:ciliary basal body"/>
    <property type="evidence" value="ECO:0007669"/>
    <property type="project" value="Ensembl"/>
</dbReference>
<dbReference type="GO" id="GO:0030162">
    <property type="term" value="P:regulation of proteolysis"/>
    <property type="evidence" value="ECO:0007669"/>
    <property type="project" value="Ensembl"/>
</dbReference>
<feature type="domain" description="C2" evidence="2">
    <location>
        <begin position="864"/>
        <end position="1028"/>
    </location>
</feature>
<feature type="domain" description="C2" evidence="2">
    <location>
        <begin position="1050"/>
        <end position="1218"/>
    </location>
</feature>
<proteinExistence type="predicted"/>
<feature type="domain" description="C2" evidence="2">
    <location>
        <begin position="1450"/>
        <end position="1577"/>
    </location>
</feature>
<feature type="region of interest" description="Disordered" evidence="1">
    <location>
        <begin position="1268"/>
        <end position="1292"/>
    </location>
</feature>
<dbReference type="PANTHER" id="PTHR21254">
    <property type="entry name" value="C2 DOMAIN-CONTAINING PROTEIN 3"/>
    <property type="match status" value="1"/>
</dbReference>
<feature type="compositionally biased region" description="Basic and acidic residues" evidence="1">
    <location>
        <begin position="683"/>
        <end position="693"/>
    </location>
</feature>
<reference evidence="3" key="2">
    <citation type="submission" date="2025-09" db="UniProtKB">
        <authorList>
            <consortium name="Ensembl"/>
        </authorList>
    </citation>
    <scope>IDENTIFICATION</scope>
</reference>
<dbReference type="GeneTree" id="ENSGT00510000048072"/>
<feature type="region of interest" description="Disordered" evidence="1">
    <location>
        <begin position="1924"/>
        <end position="1947"/>
    </location>
</feature>
<dbReference type="GO" id="GO:0021997">
    <property type="term" value="P:neural plate axis specification"/>
    <property type="evidence" value="ECO:0007669"/>
    <property type="project" value="Ensembl"/>
</dbReference>
<dbReference type="InterPro" id="IPR035892">
    <property type="entry name" value="C2_domain_sf"/>
</dbReference>
<dbReference type="Gene3D" id="2.60.40.150">
    <property type="entry name" value="C2 domain"/>
    <property type="match status" value="2"/>
</dbReference>
<evidence type="ECO:0000313" key="3">
    <source>
        <dbReference type="Ensembl" id="ENSSPUP00000019973.1"/>
    </source>
</evidence>
<feature type="compositionally biased region" description="Basic and acidic residues" evidence="1">
    <location>
        <begin position="2003"/>
        <end position="2014"/>
    </location>
</feature>
<dbReference type="OMA" id="CYMPVVD"/>
<dbReference type="Pfam" id="PF25339">
    <property type="entry name" value="C2_C2CD3_N"/>
    <property type="match status" value="1"/>
</dbReference>
<dbReference type="SMART" id="SM00239">
    <property type="entry name" value="C2"/>
    <property type="match status" value="3"/>
</dbReference>
<evidence type="ECO:0000256" key="1">
    <source>
        <dbReference type="SAM" id="MobiDB-lite"/>
    </source>
</evidence>
<dbReference type="InterPro" id="IPR037775">
    <property type="entry name" value="C2_C2CD3"/>
</dbReference>
<dbReference type="GO" id="GO:0061511">
    <property type="term" value="P:centriole elongation"/>
    <property type="evidence" value="ECO:0007669"/>
    <property type="project" value="Ensembl"/>
</dbReference>
<feature type="region of interest" description="Disordered" evidence="1">
    <location>
        <begin position="1978"/>
        <end position="2054"/>
    </location>
</feature>
<dbReference type="Ensembl" id="ENSSPUT00000021271.1">
    <property type="protein sequence ID" value="ENSSPUP00000019973.1"/>
    <property type="gene ID" value="ENSSPUG00000015051.1"/>
</dbReference>
<feature type="compositionally biased region" description="Acidic residues" evidence="1">
    <location>
        <begin position="1986"/>
        <end position="1998"/>
    </location>
</feature>
<protein>
    <submittedName>
        <fullName evidence="3">C2 domain containing 3 centriole elongation regulator</fullName>
    </submittedName>
</protein>
<feature type="region of interest" description="Disordered" evidence="1">
    <location>
        <begin position="211"/>
        <end position="231"/>
    </location>
</feature>
<feature type="compositionally biased region" description="Acidic residues" evidence="1">
    <location>
        <begin position="1268"/>
        <end position="1282"/>
    </location>
</feature>
<dbReference type="PROSITE" id="PS50004">
    <property type="entry name" value="C2"/>
    <property type="match status" value="3"/>
</dbReference>
<feature type="compositionally biased region" description="Basic and acidic residues" evidence="1">
    <location>
        <begin position="2038"/>
        <end position="2048"/>
    </location>
</feature>
<dbReference type="GO" id="GO:1905515">
    <property type="term" value="P:non-motile cilium assembly"/>
    <property type="evidence" value="ECO:0007669"/>
    <property type="project" value="Ensembl"/>
</dbReference>
<dbReference type="InterPro" id="IPR057537">
    <property type="entry name" value="C2_C2CD3_N"/>
</dbReference>
<feature type="region of interest" description="Disordered" evidence="1">
    <location>
        <begin position="1"/>
        <end position="26"/>
    </location>
</feature>
<feature type="compositionally biased region" description="Polar residues" evidence="1">
    <location>
        <begin position="1937"/>
        <end position="1947"/>
    </location>
</feature>
<gene>
    <name evidence="3" type="primary">C2CD3</name>
</gene>
<dbReference type="GO" id="GO:0007420">
    <property type="term" value="P:brain development"/>
    <property type="evidence" value="ECO:0007669"/>
    <property type="project" value="Ensembl"/>
</dbReference>
<dbReference type="GO" id="GO:0005814">
    <property type="term" value="C:centriole"/>
    <property type="evidence" value="ECO:0007669"/>
    <property type="project" value="Ensembl"/>
</dbReference>
<dbReference type="InterPro" id="IPR000008">
    <property type="entry name" value="C2_dom"/>
</dbReference>
<reference evidence="3" key="1">
    <citation type="submission" date="2025-08" db="UniProtKB">
        <authorList>
            <consortium name="Ensembl"/>
        </authorList>
    </citation>
    <scope>IDENTIFICATION</scope>
</reference>
<dbReference type="Pfam" id="PF00168">
    <property type="entry name" value="C2"/>
    <property type="match status" value="2"/>
</dbReference>
<name>A0A8D0HFZ9_SPHPU</name>